<dbReference type="GO" id="GO:0015344">
    <property type="term" value="F:siderophore uptake transmembrane transporter activity"/>
    <property type="evidence" value="ECO:0007669"/>
    <property type="project" value="TreeGrafter"/>
</dbReference>
<feature type="domain" description="TonB-dependent receptor-like beta-barrel" evidence="18">
    <location>
        <begin position="290"/>
        <end position="698"/>
    </location>
</feature>
<evidence type="ECO:0000256" key="12">
    <source>
        <dbReference type="ARBA" id="ARBA00023170"/>
    </source>
</evidence>
<evidence type="ECO:0000256" key="14">
    <source>
        <dbReference type="PROSITE-ProRule" id="PRU01360"/>
    </source>
</evidence>
<evidence type="ECO:0000256" key="17">
    <source>
        <dbReference type="SAM" id="SignalP"/>
    </source>
</evidence>
<dbReference type="InterPro" id="IPR012910">
    <property type="entry name" value="Plug_dom"/>
</dbReference>
<dbReference type="Gene3D" id="2.170.130.10">
    <property type="entry name" value="TonB-dependent receptor, plug domain"/>
    <property type="match status" value="1"/>
</dbReference>
<keyword evidence="13 14" id="KW-0998">Cell outer membrane</keyword>
<evidence type="ECO:0000256" key="7">
    <source>
        <dbReference type="ARBA" id="ARBA00022729"/>
    </source>
</evidence>
<protein>
    <submittedName>
        <fullName evidence="20">Iron complex outermembrane receptor protein</fullName>
    </submittedName>
</protein>
<dbReference type="PROSITE" id="PS01156">
    <property type="entry name" value="TONB_DEPENDENT_REC_2"/>
    <property type="match status" value="1"/>
</dbReference>
<evidence type="ECO:0000256" key="2">
    <source>
        <dbReference type="ARBA" id="ARBA00009810"/>
    </source>
</evidence>
<keyword evidence="9" id="KW-0406">Ion transport</keyword>
<evidence type="ECO:0000256" key="5">
    <source>
        <dbReference type="ARBA" id="ARBA00022496"/>
    </source>
</evidence>
<name>A0A840MP36_9PROT</name>
<keyword evidence="4 14" id="KW-1134">Transmembrane beta strand</keyword>
<gene>
    <name evidence="20" type="ORF">HNQ59_001228</name>
</gene>
<dbReference type="InterPro" id="IPR010105">
    <property type="entry name" value="TonB_sidphr_rcpt"/>
</dbReference>
<evidence type="ECO:0000256" key="10">
    <source>
        <dbReference type="ARBA" id="ARBA00023077"/>
    </source>
</evidence>
<evidence type="ECO:0000256" key="16">
    <source>
        <dbReference type="RuleBase" id="RU003357"/>
    </source>
</evidence>
<evidence type="ECO:0000259" key="18">
    <source>
        <dbReference type="Pfam" id="PF00593"/>
    </source>
</evidence>
<comment type="similarity">
    <text evidence="2 14 16">Belongs to the TonB-dependent receptor family.</text>
</comment>
<dbReference type="GO" id="GO:0009279">
    <property type="term" value="C:cell outer membrane"/>
    <property type="evidence" value="ECO:0007669"/>
    <property type="project" value="UniProtKB-SubCell"/>
</dbReference>
<dbReference type="GO" id="GO:0015891">
    <property type="term" value="P:siderophore transport"/>
    <property type="evidence" value="ECO:0007669"/>
    <property type="project" value="InterPro"/>
</dbReference>
<dbReference type="Proteomes" id="UP000575898">
    <property type="component" value="Unassembled WGS sequence"/>
</dbReference>
<keyword evidence="6 14" id="KW-0812">Transmembrane</keyword>
<dbReference type="PROSITE" id="PS52016">
    <property type="entry name" value="TONB_DEPENDENT_REC_3"/>
    <property type="match status" value="1"/>
</dbReference>
<dbReference type="RefSeq" id="WP_246490872.1">
    <property type="nucleotide sequence ID" value="NZ_JACHHY010000006.1"/>
</dbReference>
<keyword evidence="3 14" id="KW-0813">Transport</keyword>
<dbReference type="InterPro" id="IPR010917">
    <property type="entry name" value="TonB_rcpt_CS"/>
</dbReference>
<organism evidence="20 21">
    <name type="scientific">Chitinivorax tropicus</name>
    <dbReference type="NCBI Taxonomy" id="714531"/>
    <lineage>
        <taxon>Bacteria</taxon>
        <taxon>Pseudomonadati</taxon>
        <taxon>Pseudomonadota</taxon>
        <taxon>Betaproteobacteria</taxon>
        <taxon>Chitinivorax</taxon>
    </lineage>
</organism>
<evidence type="ECO:0000256" key="8">
    <source>
        <dbReference type="ARBA" id="ARBA00023004"/>
    </source>
</evidence>
<evidence type="ECO:0000256" key="3">
    <source>
        <dbReference type="ARBA" id="ARBA00022448"/>
    </source>
</evidence>
<proteinExistence type="inferred from homology"/>
<evidence type="ECO:0000256" key="15">
    <source>
        <dbReference type="PROSITE-ProRule" id="PRU10144"/>
    </source>
</evidence>
<comment type="subcellular location">
    <subcellularLocation>
        <location evidence="1 14">Cell outer membrane</location>
        <topology evidence="1 14">Multi-pass membrane protein</topology>
    </subcellularLocation>
</comment>
<evidence type="ECO:0000256" key="4">
    <source>
        <dbReference type="ARBA" id="ARBA00022452"/>
    </source>
</evidence>
<keyword evidence="11 14" id="KW-0472">Membrane</keyword>
<evidence type="ECO:0000313" key="20">
    <source>
        <dbReference type="EMBL" id="MBB5017943.1"/>
    </source>
</evidence>
<evidence type="ECO:0000256" key="11">
    <source>
        <dbReference type="ARBA" id="ARBA00023136"/>
    </source>
</evidence>
<evidence type="ECO:0000256" key="9">
    <source>
        <dbReference type="ARBA" id="ARBA00023065"/>
    </source>
</evidence>
<dbReference type="InterPro" id="IPR039426">
    <property type="entry name" value="TonB-dep_rcpt-like"/>
</dbReference>
<dbReference type="NCBIfam" id="TIGR01783">
    <property type="entry name" value="TonB-siderophor"/>
    <property type="match status" value="1"/>
</dbReference>
<evidence type="ECO:0000256" key="13">
    <source>
        <dbReference type="ARBA" id="ARBA00023237"/>
    </source>
</evidence>
<dbReference type="EMBL" id="JACHHY010000006">
    <property type="protein sequence ID" value="MBB5017943.1"/>
    <property type="molecule type" value="Genomic_DNA"/>
</dbReference>
<dbReference type="CDD" id="cd01347">
    <property type="entry name" value="ligand_gated_channel"/>
    <property type="match status" value="1"/>
</dbReference>
<dbReference type="GO" id="GO:0038023">
    <property type="term" value="F:signaling receptor activity"/>
    <property type="evidence" value="ECO:0007669"/>
    <property type="project" value="InterPro"/>
</dbReference>
<dbReference type="Pfam" id="PF07715">
    <property type="entry name" value="Plug"/>
    <property type="match status" value="1"/>
</dbReference>
<dbReference type="SUPFAM" id="SSF56935">
    <property type="entry name" value="Porins"/>
    <property type="match status" value="1"/>
</dbReference>
<dbReference type="PANTHER" id="PTHR32552:SF84">
    <property type="entry name" value="TONB-DEPENDENT RECEPTOR-RELATED"/>
    <property type="match status" value="1"/>
</dbReference>
<evidence type="ECO:0000256" key="6">
    <source>
        <dbReference type="ARBA" id="ARBA00022692"/>
    </source>
</evidence>
<keyword evidence="10 16" id="KW-0798">TonB box</keyword>
<dbReference type="InterPro" id="IPR000531">
    <property type="entry name" value="Beta-barrel_TonB"/>
</dbReference>
<feature type="signal peptide" evidence="17">
    <location>
        <begin position="1"/>
        <end position="21"/>
    </location>
</feature>
<feature type="chain" id="PRO_5032770399" evidence="17">
    <location>
        <begin position="22"/>
        <end position="731"/>
    </location>
</feature>
<dbReference type="AlphaFoldDB" id="A0A840MP36"/>
<feature type="domain" description="TonB-dependent receptor plug" evidence="19">
    <location>
        <begin position="61"/>
        <end position="162"/>
    </location>
</feature>
<dbReference type="InterPro" id="IPR036942">
    <property type="entry name" value="Beta-barrel_TonB_sf"/>
</dbReference>
<evidence type="ECO:0000256" key="1">
    <source>
        <dbReference type="ARBA" id="ARBA00004571"/>
    </source>
</evidence>
<sequence length="731" mass="78679">MQILAQAVAMACLLPSTFVLANTDPPPVQTVFEPIVVKASAKRSLPLDESAAAASRLGLSVRETPASVEVIGQELIEQRGARTLEEALRGAVGISVGGNPTSPGIASTRGFSGGFLTYLYDGMRVSTPTMSNRPQDSWNYERIEVLKGPASVLYGEGGIGGAVNFVTKQPDANNPGFEALLSYGSFNTSRMGAGTGGALGEHAAYRIDFSHQQSDGYAERGKQKLDHLTTGIAVDLAPRVKLNLSLDYLQDDGKAYNGTPLVPSAFAEGNATSVVRATDGRVIDSRMVGKNYNVSDGRMDANSLSARARLNWQLSDTWKLRNELSHYQADRRWRNAEQAVFNKTTSLLDRDQVDVAHDHQVWANRLDLSHEGKLGELGNRFIAGLEYAHTDFSTQRRFSNGLVAAPVDPLNPVVGTYDDNPALTVGAGNRTDLTTKAPVASLFAENALKLMPSLTLVAGFRHDHIRLDRTIADLNTGSQVAFSKSYNANSFRLGAVYDLSKATTLYAQLADAAAPVGTSNLLLLSAANANFPLTRGRQIEAGIKQTLPEARLDWTAAIYRIVQSNVLSRDAAKPSLTVNNGQVSSKGVELAAAWRASRDLTLLGNLAILDAQFDTLTEAGGVSRIGNVPVHVPKRTANLWMDYRFAETPWSVGGGLSHVGAMYTDNANTVRINGYTLADAYVSYRLPHALITLRGRNLGDKLYATWSGASATNQVILGSPRSVDLSVKFHF</sequence>
<accession>A0A840MP36</accession>
<feature type="short sequence motif" description="TonB C-terminal box" evidence="15">
    <location>
        <begin position="714"/>
        <end position="731"/>
    </location>
</feature>
<keyword evidence="5" id="KW-0410">Iron transport</keyword>
<dbReference type="PANTHER" id="PTHR32552">
    <property type="entry name" value="FERRICHROME IRON RECEPTOR-RELATED"/>
    <property type="match status" value="1"/>
</dbReference>
<dbReference type="Pfam" id="PF00593">
    <property type="entry name" value="TonB_dep_Rec_b-barrel"/>
    <property type="match status" value="1"/>
</dbReference>
<keyword evidence="8" id="KW-0408">Iron</keyword>
<reference evidence="20 21" key="1">
    <citation type="submission" date="2020-08" db="EMBL/GenBank/DDBJ databases">
        <title>Genomic Encyclopedia of Type Strains, Phase IV (KMG-IV): sequencing the most valuable type-strain genomes for metagenomic binning, comparative biology and taxonomic classification.</title>
        <authorList>
            <person name="Goeker M."/>
        </authorList>
    </citation>
    <scope>NUCLEOTIDE SEQUENCE [LARGE SCALE GENOMIC DNA]</scope>
    <source>
        <strain evidence="20 21">DSM 27165</strain>
    </source>
</reference>
<dbReference type="Gene3D" id="2.40.170.20">
    <property type="entry name" value="TonB-dependent receptor, beta-barrel domain"/>
    <property type="match status" value="1"/>
</dbReference>
<dbReference type="InterPro" id="IPR037066">
    <property type="entry name" value="Plug_dom_sf"/>
</dbReference>
<evidence type="ECO:0000313" key="21">
    <source>
        <dbReference type="Proteomes" id="UP000575898"/>
    </source>
</evidence>
<keyword evidence="21" id="KW-1185">Reference proteome</keyword>
<keyword evidence="7 17" id="KW-0732">Signal</keyword>
<comment type="caution">
    <text evidence="20">The sequence shown here is derived from an EMBL/GenBank/DDBJ whole genome shotgun (WGS) entry which is preliminary data.</text>
</comment>
<evidence type="ECO:0000259" key="19">
    <source>
        <dbReference type="Pfam" id="PF07715"/>
    </source>
</evidence>
<keyword evidence="12 20" id="KW-0675">Receptor</keyword>